<protein>
    <submittedName>
        <fullName evidence="1">Uncharacterized protein</fullName>
    </submittedName>
</protein>
<name>A0AAV6ULB7_9ARAC</name>
<keyword evidence="2" id="KW-1185">Reference proteome</keyword>
<comment type="caution">
    <text evidence="1">The sequence shown here is derived from an EMBL/GenBank/DDBJ whole genome shotgun (WGS) entry which is preliminary data.</text>
</comment>
<dbReference type="EMBL" id="JAFNEN010000354">
    <property type="protein sequence ID" value="KAG8184922.1"/>
    <property type="molecule type" value="Genomic_DNA"/>
</dbReference>
<sequence length="129" mass="14530">MGTVNAEKYAATNYSLSKSTLNHRQSLFSPTHRPKQYIPHISSRNDPQFNCVPGSFAFPAVSGLICARKEEWASENTWSTLPLIDQESAQKTPPHTGARTGFFSFHQVFEEDKNTPRIKLVLTFFQGLV</sequence>
<dbReference type="AlphaFoldDB" id="A0AAV6ULB7"/>
<reference evidence="1 2" key="1">
    <citation type="journal article" date="2022" name="Nat. Ecol. Evol.">
        <title>A masculinizing supergene underlies an exaggerated male reproductive morph in a spider.</title>
        <authorList>
            <person name="Hendrickx F."/>
            <person name="De Corte Z."/>
            <person name="Sonet G."/>
            <person name="Van Belleghem S.M."/>
            <person name="Kostlbacher S."/>
            <person name="Vangestel C."/>
        </authorList>
    </citation>
    <scope>NUCLEOTIDE SEQUENCE [LARGE SCALE GENOMIC DNA]</scope>
    <source>
        <strain evidence="1">W744_W776</strain>
    </source>
</reference>
<evidence type="ECO:0000313" key="1">
    <source>
        <dbReference type="EMBL" id="KAG8184922.1"/>
    </source>
</evidence>
<dbReference type="Proteomes" id="UP000827092">
    <property type="component" value="Unassembled WGS sequence"/>
</dbReference>
<gene>
    <name evidence="1" type="ORF">JTE90_017776</name>
</gene>
<evidence type="ECO:0000313" key="2">
    <source>
        <dbReference type="Proteomes" id="UP000827092"/>
    </source>
</evidence>
<organism evidence="1 2">
    <name type="scientific">Oedothorax gibbosus</name>
    <dbReference type="NCBI Taxonomy" id="931172"/>
    <lineage>
        <taxon>Eukaryota</taxon>
        <taxon>Metazoa</taxon>
        <taxon>Ecdysozoa</taxon>
        <taxon>Arthropoda</taxon>
        <taxon>Chelicerata</taxon>
        <taxon>Arachnida</taxon>
        <taxon>Araneae</taxon>
        <taxon>Araneomorphae</taxon>
        <taxon>Entelegynae</taxon>
        <taxon>Araneoidea</taxon>
        <taxon>Linyphiidae</taxon>
        <taxon>Erigoninae</taxon>
        <taxon>Oedothorax</taxon>
    </lineage>
</organism>
<proteinExistence type="predicted"/>
<accession>A0AAV6ULB7</accession>